<dbReference type="CDD" id="cd00093">
    <property type="entry name" value="HTH_XRE"/>
    <property type="match status" value="1"/>
</dbReference>
<protein>
    <submittedName>
        <fullName evidence="2">XRE family transcriptional regulator</fullName>
    </submittedName>
</protein>
<name>A0A5E4ZYQ1_9BURK</name>
<feature type="domain" description="HTH cro/C1-type" evidence="1">
    <location>
        <begin position="8"/>
        <end position="61"/>
    </location>
</feature>
<dbReference type="EMBL" id="CABPSP010000004">
    <property type="protein sequence ID" value="VVE65405.1"/>
    <property type="molecule type" value="Genomic_DNA"/>
</dbReference>
<dbReference type="SMART" id="SM00530">
    <property type="entry name" value="HTH_XRE"/>
    <property type="match status" value="1"/>
</dbReference>
<dbReference type="Pfam" id="PF13560">
    <property type="entry name" value="HTH_31"/>
    <property type="match status" value="1"/>
</dbReference>
<dbReference type="EMBL" id="CABPSP010000004">
    <property type="protein sequence ID" value="VVE65422.1"/>
    <property type="molecule type" value="Genomic_DNA"/>
</dbReference>
<gene>
    <name evidence="2" type="ORF">PAN31117_01858</name>
    <name evidence="3" type="ORF">PAN31117_01864</name>
</gene>
<dbReference type="AlphaFoldDB" id="A0A5E4ZYQ1"/>
<dbReference type="RefSeq" id="WP_150737925.1">
    <property type="nucleotide sequence ID" value="NZ_CABPSP010000004.1"/>
</dbReference>
<dbReference type="Gene3D" id="1.10.260.40">
    <property type="entry name" value="lambda repressor-like DNA-binding domains"/>
    <property type="match status" value="1"/>
</dbReference>
<dbReference type="InterPro" id="IPR001387">
    <property type="entry name" value="Cro/C1-type_HTH"/>
</dbReference>
<evidence type="ECO:0000313" key="3">
    <source>
        <dbReference type="EMBL" id="VVE65422.1"/>
    </source>
</evidence>
<organism evidence="2 4">
    <name type="scientific">Pandoraea anapnoica</name>
    <dbReference type="NCBI Taxonomy" id="2508301"/>
    <lineage>
        <taxon>Bacteria</taxon>
        <taxon>Pseudomonadati</taxon>
        <taxon>Pseudomonadota</taxon>
        <taxon>Betaproteobacteria</taxon>
        <taxon>Burkholderiales</taxon>
        <taxon>Burkholderiaceae</taxon>
        <taxon>Pandoraea</taxon>
    </lineage>
</organism>
<keyword evidence="4" id="KW-1185">Reference proteome</keyword>
<dbReference type="GO" id="GO:0003677">
    <property type="term" value="F:DNA binding"/>
    <property type="evidence" value="ECO:0007669"/>
    <property type="project" value="InterPro"/>
</dbReference>
<proteinExistence type="predicted"/>
<dbReference type="PROSITE" id="PS50943">
    <property type="entry name" value="HTH_CROC1"/>
    <property type="match status" value="1"/>
</dbReference>
<dbReference type="OrthoDB" id="7011085at2"/>
<evidence type="ECO:0000259" key="1">
    <source>
        <dbReference type="PROSITE" id="PS50943"/>
    </source>
</evidence>
<sequence>MESFGMRLKAERERIGLSQAAFAEACGVGKTAQYTYERGEREPSWTYMEAAEKLGVDSLYVFSGTRKGEDWAYARAYQRMLHTIEMMLGLDETRLERIAQMVIANEAALEGGAITVDTGPYNEAILDWLRTSATPDRFLDIDLLATIIARLDVTATRLGKSLTPEKKAMSIAMLYRAFKASGKTDEALIADAITLAAK</sequence>
<reference evidence="2 4" key="1">
    <citation type="submission" date="2019-08" db="EMBL/GenBank/DDBJ databases">
        <authorList>
            <person name="Peeters C."/>
        </authorList>
    </citation>
    <scope>NUCLEOTIDE SEQUENCE [LARGE SCALE GENOMIC DNA]</scope>
    <source>
        <strain evidence="2 4">LMG 31117</strain>
    </source>
</reference>
<evidence type="ECO:0000313" key="4">
    <source>
        <dbReference type="Proteomes" id="UP000383122"/>
    </source>
</evidence>
<dbReference type="Proteomes" id="UP000383122">
    <property type="component" value="Unassembled WGS sequence"/>
</dbReference>
<dbReference type="InterPro" id="IPR010982">
    <property type="entry name" value="Lambda_DNA-bd_dom_sf"/>
</dbReference>
<evidence type="ECO:0000313" key="2">
    <source>
        <dbReference type="EMBL" id="VVE65405.1"/>
    </source>
</evidence>
<accession>A0A5E4ZYQ1</accession>
<dbReference type="SUPFAM" id="SSF47413">
    <property type="entry name" value="lambda repressor-like DNA-binding domains"/>
    <property type="match status" value="1"/>
</dbReference>